<dbReference type="Gene3D" id="2.40.160.110">
    <property type="match status" value="1"/>
</dbReference>
<feature type="chain" id="PRO_5005894192" evidence="9">
    <location>
        <begin position="17"/>
        <end position="239"/>
    </location>
</feature>
<comment type="caution">
    <text evidence="7">Lacks conserved residue(s) required for the propagation of feature annotation.</text>
</comment>
<accession>A0A0N5BFE3</accession>
<dbReference type="InterPro" id="IPR002000">
    <property type="entry name" value="Lysosome-assoc_membr_glycop"/>
</dbReference>
<comment type="subcellular location">
    <subcellularLocation>
        <location evidence="1">Cell membrane</location>
        <topology evidence="1">Single-pass type I membrane protein</topology>
    </subcellularLocation>
    <subcellularLocation>
        <location evidence="7">Membrane</location>
        <topology evidence="7">Single-pass type I membrane protein</topology>
    </subcellularLocation>
</comment>
<dbReference type="InterPro" id="IPR048524">
    <property type="entry name" value="Lamp2-like_TM"/>
</dbReference>
<dbReference type="PRINTS" id="PR00336">
    <property type="entry name" value="LYSASSOCTDMP"/>
</dbReference>
<evidence type="ECO:0000256" key="5">
    <source>
        <dbReference type="ARBA" id="ARBA00023136"/>
    </source>
</evidence>
<evidence type="ECO:0000256" key="4">
    <source>
        <dbReference type="ARBA" id="ARBA00022989"/>
    </source>
</evidence>
<keyword evidence="11" id="KW-1185">Reference proteome</keyword>
<dbReference type="GO" id="GO:0072594">
    <property type="term" value="P:establishment of protein localization to organelle"/>
    <property type="evidence" value="ECO:0007669"/>
    <property type="project" value="TreeGrafter"/>
</dbReference>
<evidence type="ECO:0000259" key="10">
    <source>
        <dbReference type="Pfam" id="PF21222"/>
    </source>
</evidence>
<dbReference type="CDD" id="cd12087">
    <property type="entry name" value="TM_EGFR-like"/>
    <property type="match status" value="1"/>
</dbReference>
<feature type="transmembrane region" description="Helical" evidence="8">
    <location>
        <begin position="204"/>
        <end position="226"/>
    </location>
</feature>
<evidence type="ECO:0000256" key="7">
    <source>
        <dbReference type="PROSITE-ProRule" id="PRU00740"/>
    </source>
</evidence>
<evidence type="ECO:0000256" key="9">
    <source>
        <dbReference type="SAM" id="SignalP"/>
    </source>
</evidence>
<protein>
    <submittedName>
        <fullName evidence="12">LAMP family protein lmp-1</fullName>
    </submittedName>
</protein>
<feature type="domain" description="Lysosome-associated membrane glycoprotein 2-like transmembrane" evidence="10">
    <location>
        <begin position="205"/>
        <end position="236"/>
    </location>
</feature>
<reference evidence="12" key="1">
    <citation type="submission" date="2017-02" db="UniProtKB">
        <authorList>
            <consortium name="WormBaseParasite"/>
        </authorList>
    </citation>
    <scope>IDENTIFICATION</scope>
</reference>
<dbReference type="WBParaSite" id="SPAL_0000470900.1">
    <property type="protein sequence ID" value="SPAL_0000470900.1"/>
    <property type="gene ID" value="SPAL_0000470900"/>
</dbReference>
<keyword evidence="4 8" id="KW-1133">Transmembrane helix</keyword>
<keyword evidence="3 9" id="KW-0732">Signal</keyword>
<comment type="similarity">
    <text evidence="7">Belongs to the LAMP family.</text>
</comment>
<feature type="signal peptide" evidence="9">
    <location>
        <begin position="1"/>
        <end position="16"/>
    </location>
</feature>
<dbReference type="PANTHER" id="PTHR11506">
    <property type="entry name" value="LYSOSOME-ASSOCIATED MEMBRANE GLYCOPROTEIN"/>
    <property type="match status" value="1"/>
</dbReference>
<dbReference type="GO" id="GO:0005886">
    <property type="term" value="C:plasma membrane"/>
    <property type="evidence" value="ECO:0007669"/>
    <property type="project" value="TreeGrafter"/>
</dbReference>
<dbReference type="PROSITE" id="PS51407">
    <property type="entry name" value="LAMP_3"/>
    <property type="match status" value="1"/>
</dbReference>
<evidence type="ECO:0000256" key="1">
    <source>
        <dbReference type="ARBA" id="ARBA00004251"/>
    </source>
</evidence>
<name>A0A0N5BFE3_STREA</name>
<keyword evidence="6" id="KW-0325">Glycoprotein</keyword>
<keyword evidence="5 7" id="KW-0472">Membrane</keyword>
<sequence length="239" mass="26256">MKDFILLFALAAVISADVYTAKTKEGTYCIILEANITGSITYNKKGSTTTLETYNFVVPHGATSSGSCVSANGTQVLNIDFLPEANITGTWHISLSFDTKSDFEKEKSFKLISYSLHANLSDDSIFNSTQPYKKYKSSDKFSDWDVAGKNTAYTCSTNKLEFDEGAKLIFDNLKVIAEEELKKPYFANGTIYNVCFEDSKTSDVVPIVVGACLTGLVIVVLVAYLIGRQRAKRQGYASV</sequence>
<dbReference type="GO" id="GO:0005765">
    <property type="term" value="C:lysosomal membrane"/>
    <property type="evidence" value="ECO:0007669"/>
    <property type="project" value="TreeGrafter"/>
</dbReference>
<dbReference type="Pfam" id="PF21222">
    <property type="entry name" value="Lamp2_2nd"/>
    <property type="match status" value="1"/>
</dbReference>
<organism evidence="11 12">
    <name type="scientific">Strongyloides papillosus</name>
    <name type="common">Intestinal threadworm</name>
    <dbReference type="NCBI Taxonomy" id="174720"/>
    <lineage>
        <taxon>Eukaryota</taxon>
        <taxon>Metazoa</taxon>
        <taxon>Ecdysozoa</taxon>
        <taxon>Nematoda</taxon>
        <taxon>Chromadorea</taxon>
        <taxon>Rhabditida</taxon>
        <taxon>Tylenchina</taxon>
        <taxon>Panagrolaimomorpha</taxon>
        <taxon>Strongyloidoidea</taxon>
        <taxon>Strongyloididae</taxon>
        <taxon>Strongyloides</taxon>
    </lineage>
</organism>
<dbReference type="PANTHER" id="PTHR11506:SF35">
    <property type="entry name" value="LYSOSOME-ASSOCIATED MEMBRANE GLYCOPROTEIN 5"/>
    <property type="match status" value="1"/>
</dbReference>
<dbReference type="AlphaFoldDB" id="A0A0N5BFE3"/>
<evidence type="ECO:0000256" key="2">
    <source>
        <dbReference type="ARBA" id="ARBA00022692"/>
    </source>
</evidence>
<evidence type="ECO:0000256" key="8">
    <source>
        <dbReference type="SAM" id="Phobius"/>
    </source>
</evidence>
<evidence type="ECO:0000256" key="3">
    <source>
        <dbReference type="ARBA" id="ARBA00022729"/>
    </source>
</evidence>
<dbReference type="GO" id="GO:0031902">
    <property type="term" value="C:late endosome membrane"/>
    <property type="evidence" value="ECO:0007669"/>
    <property type="project" value="TreeGrafter"/>
</dbReference>
<evidence type="ECO:0000256" key="6">
    <source>
        <dbReference type="ARBA" id="ARBA00023180"/>
    </source>
</evidence>
<dbReference type="STRING" id="174720.A0A0N5BFE3"/>
<keyword evidence="2 7" id="KW-0812">Transmembrane</keyword>
<evidence type="ECO:0000313" key="11">
    <source>
        <dbReference type="Proteomes" id="UP000046392"/>
    </source>
</evidence>
<proteinExistence type="inferred from homology"/>
<dbReference type="Proteomes" id="UP000046392">
    <property type="component" value="Unplaced"/>
</dbReference>
<evidence type="ECO:0000313" key="12">
    <source>
        <dbReference type="WBParaSite" id="SPAL_0000470900.1"/>
    </source>
</evidence>